<gene>
    <name evidence="8" type="primary">LOC116290016</name>
</gene>
<dbReference type="AlphaFoldDB" id="A0A6P8HJS9"/>
<dbReference type="Proteomes" id="UP000515163">
    <property type="component" value="Unplaced"/>
</dbReference>
<organism evidence="7 8">
    <name type="scientific">Actinia tenebrosa</name>
    <name type="common">Australian red waratah sea anemone</name>
    <dbReference type="NCBI Taxonomy" id="6105"/>
    <lineage>
        <taxon>Eukaryota</taxon>
        <taxon>Metazoa</taxon>
        <taxon>Cnidaria</taxon>
        <taxon>Anthozoa</taxon>
        <taxon>Hexacorallia</taxon>
        <taxon>Actiniaria</taxon>
        <taxon>Actiniidae</taxon>
        <taxon>Actinia</taxon>
    </lineage>
</organism>
<evidence type="ECO:0000256" key="4">
    <source>
        <dbReference type="PROSITE-ProRule" id="PRU00176"/>
    </source>
</evidence>
<keyword evidence="2 4" id="KW-0694">RNA-binding</keyword>
<dbReference type="GeneID" id="116290016"/>
<dbReference type="InParanoid" id="A0A6P8HJS9"/>
<dbReference type="PANTHER" id="PTHR46754">
    <property type="entry name" value="MKI67 FHA DOMAIN-INTERACTING NUCLEOLAR PHOSPHOPROTEIN"/>
    <property type="match status" value="1"/>
</dbReference>
<dbReference type="SUPFAM" id="SSF54928">
    <property type="entry name" value="RNA-binding domain, RBD"/>
    <property type="match status" value="1"/>
</dbReference>
<proteinExistence type="predicted"/>
<reference evidence="8" key="1">
    <citation type="submission" date="2025-08" db="UniProtKB">
        <authorList>
            <consortium name="RefSeq"/>
        </authorList>
    </citation>
    <scope>IDENTIFICATION</scope>
    <source>
        <tissue evidence="8">Tentacle</tissue>
    </source>
</reference>
<dbReference type="GO" id="GO:0005730">
    <property type="term" value="C:nucleolus"/>
    <property type="evidence" value="ECO:0007669"/>
    <property type="project" value="UniProtKB-SubCell"/>
</dbReference>
<evidence type="ECO:0000259" key="6">
    <source>
        <dbReference type="PROSITE" id="PS50102"/>
    </source>
</evidence>
<dbReference type="Pfam" id="PF00076">
    <property type="entry name" value="RRM_1"/>
    <property type="match status" value="1"/>
</dbReference>
<keyword evidence="7" id="KW-1185">Reference proteome</keyword>
<dbReference type="Gene3D" id="3.30.70.330">
    <property type="match status" value="1"/>
</dbReference>
<dbReference type="KEGG" id="aten:116290016"/>
<sequence>MADKTAEKNKKSSEETLALSSEKQKEFEEKVKKIKPKDSDGELVPGVVYLGHIPHGFYENEIRNFFEQFGTVNRVRLSRSKKSARSKGYAFIEFDCDEVAKIAAETMDNYMMFGRLLKCKVISPDKIHPRLWEGSNRKFRHVSRNEIAIKKQNKERNQKEHAANVKNILKKESRKRKKLEKLGIAYDFPGYKEEAEESQPKHKRFSDE</sequence>
<evidence type="ECO:0000256" key="2">
    <source>
        <dbReference type="ARBA" id="ARBA00022884"/>
    </source>
</evidence>
<dbReference type="InterPro" id="IPR012677">
    <property type="entry name" value="Nucleotide-bd_a/b_plait_sf"/>
</dbReference>
<dbReference type="InterPro" id="IPR035979">
    <property type="entry name" value="RBD_domain_sf"/>
</dbReference>
<evidence type="ECO:0000256" key="3">
    <source>
        <dbReference type="ARBA" id="ARBA00023242"/>
    </source>
</evidence>
<comment type="subcellular location">
    <subcellularLocation>
        <location evidence="1">Nucleus</location>
        <location evidence="1">Nucleolus</location>
    </subcellularLocation>
</comment>
<evidence type="ECO:0000256" key="1">
    <source>
        <dbReference type="ARBA" id="ARBA00004604"/>
    </source>
</evidence>
<feature type="domain" description="RRM" evidence="6">
    <location>
        <begin position="46"/>
        <end position="124"/>
    </location>
</feature>
<evidence type="ECO:0000313" key="7">
    <source>
        <dbReference type="Proteomes" id="UP000515163"/>
    </source>
</evidence>
<dbReference type="SMART" id="SM00360">
    <property type="entry name" value="RRM"/>
    <property type="match status" value="1"/>
</dbReference>
<dbReference type="PROSITE" id="PS50102">
    <property type="entry name" value="RRM"/>
    <property type="match status" value="1"/>
</dbReference>
<dbReference type="InterPro" id="IPR000504">
    <property type="entry name" value="RRM_dom"/>
</dbReference>
<dbReference type="CDD" id="cd12307">
    <property type="entry name" value="RRM_NIFK_like"/>
    <property type="match status" value="1"/>
</dbReference>
<dbReference type="GO" id="GO:0003723">
    <property type="term" value="F:RNA binding"/>
    <property type="evidence" value="ECO:0007669"/>
    <property type="project" value="UniProtKB-UniRule"/>
</dbReference>
<evidence type="ECO:0000256" key="5">
    <source>
        <dbReference type="SAM" id="MobiDB-lite"/>
    </source>
</evidence>
<feature type="compositionally biased region" description="Basic and acidic residues" evidence="5">
    <location>
        <begin position="1"/>
        <end position="14"/>
    </location>
</feature>
<protein>
    <submittedName>
        <fullName evidence="8">MKI67 FHA domain-interacting nucleolar phosphoprotein-like</fullName>
    </submittedName>
</protein>
<name>A0A6P8HJS9_ACTTE</name>
<accession>A0A6P8HJS9</accession>
<dbReference type="OrthoDB" id="21467at2759"/>
<feature type="region of interest" description="Disordered" evidence="5">
    <location>
        <begin position="1"/>
        <end position="25"/>
    </location>
</feature>
<evidence type="ECO:0000313" key="8">
    <source>
        <dbReference type="RefSeq" id="XP_031552845.1"/>
    </source>
</evidence>
<dbReference type="FunCoup" id="A0A6P8HJS9">
    <property type="interactions" value="2316"/>
</dbReference>
<dbReference type="RefSeq" id="XP_031552845.1">
    <property type="nucleotide sequence ID" value="XM_031696985.1"/>
</dbReference>
<keyword evidence="3" id="KW-0539">Nucleus</keyword>